<reference evidence="7 8" key="1">
    <citation type="submission" date="2013-03" db="EMBL/GenBank/DDBJ databases">
        <title>The Genome Sequence of Exophiala aquamarina CBS 119918.</title>
        <authorList>
            <consortium name="The Broad Institute Genomics Platform"/>
            <person name="Cuomo C."/>
            <person name="de Hoog S."/>
            <person name="Gorbushina A."/>
            <person name="Walker B."/>
            <person name="Young S.K."/>
            <person name="Zeng Q."/>
            <person name="Gargeya S."/>
            <person name="Fitzgerald M."/>
            <person name="Haas B."/>
            <person name="Abouelleil A."/>
            <person name="Allen A.W."/>
            <person name="Alvarado L."/>
            <person name="Arachchi H.M."/>
            <person name="Berlin A.M."/>
            <person name="Chapman S.B."/>
            <person name="Gainer-Dewar J."/>
            <person name="Goldberg J."/>
            <person name="Griggs A."/>
            <person name="Gujja S."/>
            <person name="Hansen M."/>
            <person name="Howarth C."/>
            <person name="Imamovic A."/>
            <person name="Ireland A."/>
            <person name="Larimer J."/>
            <person name="McCowan C."/>
            <person name="Murphy C."/>
            <person name="Pearson M."/>
            <person name="Poon T.W."/>
            <person name="Priest M."/>
            <person name="Roberts A."/>
            <person name="Saif S."/>
            <person name="Shea T."/>
            <person name="Sisk P."/>
            <person name="Sykes S."/>
            <person name="Wortman J."/>
            <person name="Nusbaum C."/>
            <person name="Birren B."/>
        </authorList>
    </citation>
    <scope>NUCLEOTIDE SEQUENCE [LARGE SCALE GENOMIC DNA]</scope>
    <source>
        <strain evidence="7 8">CBS 119918</strain>
    </source>
</reference>
<dbReference type="GO" id="GO:0016020">
    <property type="term" value="C:membrane"/>
    <property type="evidence" value="ECO:0007669"/>
    <property type="project" value="UniProtKB-SubCell"/>
</dbReference>
<evidence type="ECO:0000256" key="2">
    <source>
        <dbReference type="ARBA" id="ARBA00022692"/>
    </source>
</evidence>
<feature type="transmembrane region" description="Helical" evidence="5">
    <location>
        <begin position="433"/>
        <end position="464"/>
    </location>
</feature>
<keyword evidence="2 5" id="KW-0812">Transmembrane</keyword>
<dbReference type="PROSITE" id="PS50801">
    <property type="entry name" value="STAS"/>
    <property type="match status" value="1"/>
</dbReference>
<protein>
    <recommendedName>
        <fullName evidence="6">STAS domain-containing protein</fullName>
    </recommendedName>
</protein>
<dbReference type="InterPro" id="IPR002645">
    <property type="entry name" value="STAS_dom"/>
</dbReference>
<feature type="transmembrane region" description="Helical" evidence="5">
    <location>
        <begin position="338"/>
        <end position="359"/>
    </location>
</feature>
<dbReference type="Proteomes" id="UP000027920">
    <property type="component" value="Unassembled WGS sequence"/>
</dbReference>
<sequence>MKFISDVKHSLRTDVNWERARRYSVIGAKAAPATAVGYLLDKVPIVGWLPRYNPRWAISDVIAGLTLGIMLIPQSLAYAAIATIPVQHGLMASWLPATVYAFMGTSKDLSTGPTSLIGLLTAEVIEHLEPEGYEPAAIAAAVAMWMGVYCMVIGFLKLGFLLEFISEPVLTGFISAAAIIIGSGQIKHLIGQKGIRSGFANIVHDTFAKLPQANGVTAAIGVTGVLILCLLQHVGTRWGKTNKVAWMLSITRAFTVLVLYTGISYGVNKNRGEDDYLFAVTEMTHKGIIPPAVPPADLLAKTPMRSIAAFIAASVEHVAIARAFGARGNYLTDPSQELCYLGITNFFNSFFTAMGVGGAMSRTAVNSQCNVRSPLSGIVTTAVVILCLYELTGALYWIPKATLAAIIITAIWPLVGSWRTYYHFWRTSLADFIAAMLAFWLTLFVDAEIGIGVGVGWSIVYYLLRLAWMRTRIIGSHTRSELVRSIDSGRGMPTHIPEDVQIFKFEESVFFPNATRVKNQLVDGVQTYHAPAYSSANGAEKDRIWSVVGERRVKKLRKRAGLDVNNLPPVRIVVMDFTKVTFADVTALHVMKEVFAEVKKYGGADCEIRFASMGDGVRFRFERAGWDMIDADSSAGSSPEKPTGAKSVRVYRCVADAVERRPIVSESVELVSKGDDGAAEHREKV</sequence>
<feature type="transmembrane region" description="Helical" evidence="5">
    <location>
        <begin position="371"/>
        <end position="389"/>
    </location>
</feature>
<proteinExistence type="predicted"/>
<feature type="transmembrane region" description="Helical" evidence="5">
    <location>
        <begin position="307"/>
        <end position="326"/>
    </location>
</feature>
<dbReference type="AlphaFoldDB" id="A0A072PEH3"/>
<dbReference type="Pfam" id="PF01740">
    <property type="entry name" value="STAS"/>
    <property type="match status" value="1"/>
</dbReference>
<feature type="transmembrane region" description="Helical" evidence="5">
    <location>
        <begin position="401"/>
        <end position="421"/>
    </location>
</feature>
<comment type="subcellular location">
    <subcellularLocation>
        <location evidence="1">Membrane</location>
        <topology evidence="1">Multi-pass membrane protein</topology>
    </subcellularLocation>
</comment>
<name>A0A072PEH3_9EURO</name>
<keyword evidence="4 5" id="KW-0472">Membrane</keyword>
<keyword evidence="8" id="KW-1185">Reference proteome</keyword>
<evidence type="ECO:0000256" key="1">
    <source>
        <dbReference type="ARBA" id="ARBA00004141"/>
    </source>
</evidence>
<evidence type="ECO:0000313" key="8">
    <source>
        <dbReference type="Proteomes" id="UP000027920"/>
    </source>
</evidence>
<dbReference type="STRING" id="1182545.A0A072PEH3"/>
<keyword evidence="3 5" id="KW-1133">Transmembrane helix</keyword>
<evidence type="ECO:0000259" key="6">
    <source>
        <dbReference type="PROSITE" id="PS50801"/>
    </source>
</evidence>
<dbReference type="PANTHER" id="PTHR11814">
    <property type="entry name" value="SULFATE TRANSPORTER"/>
    <property type="match status" value="1"/>
</dbReference>
<evidence type="ECO:0000313" key="7">
    <source>
        <dbReference type="EMBL" id="KEF58241.1"/>
    </source>
</evidence>
<feature type="transmembrane region" description="Helical" evidence="5">
    <location>
        <begin position="136"/>
        <end position="156"/>
    </location>
</feature>
<accession>A0A072PEH3</accession>
<dbReference type="CDD" id="cd07042">
    <property type="entry name" value="STAS_SulP_like_sulfate_transporter"/>
    <property type="match status" value="1"/>
</dbReference>
<dbReference type="InterPro" id="IPR001902">
    <property type="entry name" value="SLC26A/SulP_fam"/>
</dbReference>
<dbReference type="HOGENOM" id="CLU_003182_8_3_1"/>
<dbReference type="GeneID" id="25281084"/>
<feature type="transmembrane region" description="Helical" evidence="5">
    <location>
        <begin position="244"/>
        <end position="267"/>
    </location>
</feature>
<evidence type="ECO:0000256" key="5">
    <source>
        <dbReference type="SAM" id="Phobius"/>
    </source>
</evidence>
<dbReference type="InterPro" id="IPR036513">
    <property type="entry name" value="STAS_dom_sf"/>
</dbReference>
<dbReference type="NCBIfam" id="TIGR00815">
    <property type="entry name" value="sulP"/>
    <property type="match status" value="1"/>
</dbReference>
<feature type="transmembrane region" description="Helical" evidence="5">
    <location>
        <begin position="168"/>
        <end position="190"/>
    </location>
</feature>
<dbReference type="RefSeq" id="XP_013260831.1">
    <property type="nucleotide sequence ID" value="XM_013405377.1"/>
</dbReference>
<dbReference type="OrthoDB" id="288203at2759"/>
<evidence type="ECO:0000256" key="4">
    <source>
        <dbReference type="ARBA" id="ARBA00023136"/>
    </source>
</evidence>
<comment type="caution">
    <text evidence="7">The sequence shown here is derived from an EMBL/GenBank/DDBJ whole genome shotgun (WGS) entry which is preliminary data.</text>
</comment>
<dbReference type="Pfam" id="PF00916">
    <property type="entry name" value="Sulfate_transp"/>
    <property type="match status" value="1"/>
</dbReference>
<gene>
    <name evidence="7" type="ORF">A1O9_06167</name>
</gene>
<evidence type="ECO:0000256" key="3">
    <source>
        <dbReference type="ARBA" id="ARBA00022989"/>
    </source>
</evidence>
<dbReference type="VEuPathDB" id="FungiDB:A1O9_06167"/>
<feature type="transmembrane region" description="Helical" evidence="5">
    <location>
        <begin position="61"/>
        <end position="81"/>
    </location>
</feature>
<feature type="domain" description="STAS" evidence="6">
    <location>
        <begin position="490"/>
        <end position="661"/>
    </location>
</feature>
<dbReference type="GO" id="GO:0055085">
    <property type="term" value="P:transmembrane transport"/>
    <property type="evidence" value="ECO:0007669"/>
    <property type="project" value="InterPro"/>
</dbReference>
<organism evidence="7 8">
    <name type="scientific">Exophiala aquamarina CBS 119918</name>
    <dbReference type="NCBI Taxonomy" id="1182545"/>
    <lineage>
        <taxon>Eukaryota</taxon>
        <taxon>Fungi</taxon>
        <taxon>Dikarya</taxon>
        <taxon>Ascomycota</taxon>
        <taxon>Pezizomycotina</taxon>
        <taxon>Eurotiomycetes</taxon>
        <taxon>Chaetothyriomycetidae</taxon>
        <taxon>Chaetothyriales</taxon>
        <taxon>Herpotrichiellaceae</taxon>
        <taxon>Exophiala</taxon>
    </lineage>
</organism>
<dbReference type="EMBL" id="AMGV01000004">
    <property type="protein sequence ID" value="KEF58241.1"/>
    <property type="molecule type" value="Genomic_DNA"/>
</dbReference>
<dbReference type="SUPFAM" id="SSF52091">
    <property type="entry name" value="SpoIIaa-like"/>
    <property type="match status" value="1"/>
</dbReference>
<dbReference type="InterPro" id="IPR011547">
    <property type="entry name" value="SLC26A/SulP_dom"/>
</dbReference>
<feature type="transmembrane region" description="Helical" evidence="5">
    <location>
        <begin position="210"/>
        <end position="232"/>
    </location>
</feature>
<dbReference type="Gene3D" id="3.30.750.24">
    <property type="entry name" value="STAS domain"/>
    <property type="match status" value="1"/>
</dbReference>